<protein>
    <recommendedName>
        <fullName evidence="2">PIG-L family deacetylase</fullName>
    </recommendedName>
</protein>
<dbReference type="PANTHER" id="PTHR12993">
    <property type="entry name" value="N-ACETYLGLUCOSAMINYL-PHOSPHATIDYLINOSITOL DE-N-ACETYLASE-RELATED"/>
    <property type="match status" value="1"/>
</dbReference>
<evidence type="ECO:0000313" key="1">
    <source>
        <dbReference type="EMBL" id="GAF76714.1"/>
    </source>
</evidence>
<dbReference type="InterPro" id="IPR003737">
    <property type="entry name" value="GlcNAc_PI_deacetylase-related"/>
</dbReference>
<comment type="caution">
    <text evidence="1">The sequence shown here is derived from an EMBL/GenBank/DDBJ whole genome shotgun (WGS) entry which is preliminary data.</text>
</comment>
<dbReference type="AlphaFoldDB" id="X0S6S8"/>
<gene>
    <name evidence="1" type="ORF">S01H1_11100</name>
</gene>
<sequence length="113" mass="12358">MLGSSGLEATSLLAIFAHPDDEAFRCGGTLALLARRGVRVWVLCATRGEAGVPGLPPERAGQVRERELRCSCRALGIEPPRFLDYRDGTLAQVDEEQAVAQMTQIVRELRPQI</sequence>
<organism evidence="1">
    <name type="scientific">marine sediment metagenome</name>
    <dbReference type="NCBI Taxonomy" id="412755"/>
    <lineage>
        <taxon>unclassified sequences</taxon>
        <taxon>metagenomes</taxon>
        <taxon>ecological metagenomes</taxon>
    </lineage>
</organism>
<evidence type="ECO:0008006" key="2">
    <source>
        <dbReference type="Google" id="ProtNLM"/>
    </source>
</evidence>
<reference evidence="1" key="1">
    <citation type="journal article" date="2014" name="Front. Microbiol.">
        <title>High frequency of phylogenetically diverse reductive dehalogenase-homologous genes in deep subseafloor sedimentary metagenomes.</title>
        <authorList>
            <person name="Kawai M."/>
            <person name="Futagami T."/>
            <person name="Toyoda A."/>
            <person name="Takaki Y."/>
            <person name="Nishi S."/>
            <person name="Hori S."/>
            <person name="Arai W."/>
            <person name="Tsubouchi T."/>
            <person name="Morono Y."/>
            <person name="Uchiyama I."/>
            <person name="Ito T."/>
            <person name="Fujiyama A."/>
            <person name="Inagaki F."/>
            <person name="Takami H."/>
        </authorList>
    </citation>
    <scope>NUCLEOTIDE SEQUENCE</scope>
    <source>
        <strain evidence="1">Expedition CK06-06</strain>
    </source>
</reference>
<dbReference type="EMBL" id="BARS01005657">
    <property type="protein sequence ID" value="GAF76714.1"/>
    <property type="molecule type" value="Genomic_DNA"/>
</dbReference>
<dbReference type="GO" id="GO:0016811">
    <property type="term" value="F:hydrolase activity, acting on carbon-nitrogen (but not peptide) bonds, in linear amides"/>
    <property type="evidence" value="ECO:0007669"/>
    <property type="project" value="TreeGrafter"/>
</dbReference>
<dbReference type="Gene3D" id="3.40.50.10320">
    <property type="entry name" value="LmbE-like"/>
    <property type="match status" value="1"/>
</dbReference>
<proteinExistence type="predicted"/>
<dbReference type="InterPro" id="IPR024078">
    <property type="entry name" value="LmbE-like_dom_sf"/>
</dbReference>
<dbReference type="SUPFAM" id="SSF102588">
    <property type="entry name" value="LmbE-like"/>
    <property type="match status" value="1"/>
</dbReference>
<accession>X0S6S8</accession>
<dbReference type="PANTHER" id="PTHR12993:SF11">
    <property type="entry name" value="N-ACETYLGLUCOSAMINYL-PHOSPHATIDYLINOSITOL DE-N-ACETYLASE"/>
    <property type="match status" value="1"/>
</dbReference>
<name>X0S6S8_9ZZZZ</name>
<feature type="non-terminal residue" evidence="1">
    <location>
        <position position="113"/>
    </location>
</feature>
<dbReference type="Pfam" id="PF02585">
    <property type="entry name" value="PIG-L"/>
    <property type="match status" value="1"/>
</dbReference>